<feature type="transmembrane region" description="Helical" evidence="1">
    <location>
        <begin position="170"/>
        <end position="194"/>
    </location>
</feature>
<sequence>MSASSLRIVRLGFGLLGLLAVSYQFYASTSRPGFNPVNYFSYFTILSNLFLALVLLITASSNKMFQRATSVRGAAALYMTITGIVYFVLLRGLEESLQTPIPWVNTVLHYVMPLVGLLDWLLVRSTVRLSRNQLVSWLLFPLLYLIYSLVRGNLTGFYPYPFLNVSKQGPLIVTVICLIIMFAFIIVGSLLRWLNNRRHYEI</sequence>
<feature type="transmembrane region" description="Helical" evidence="1">
    <location>
        <begin position="71"/>
        <end position="89"/>
    </location>
</feature>
<dbReference type="RefSeq" id="WP_051523968.1">
    <property type="nucleotide sequence ID" value="NZ_LVVL01000001.1"/>
</dbReference>
<accession>A0ABX2VCM9</accession>
<name>A0ABX2VCM9_9BACL</name>
<dbReference type="EMBL" id="LVVL01000001">
    <property type="protein sequence ID" value="OAN15524.1"/>
    <property type="molecule type" value="Genomic_DNA"/>
</dbReference>
<dbReference type="InterPro" id="IPR049713">
    <property type="entry name" value="Pr6Pr-like"/>
</dbReference>
<dbReference type="NCBIfam" id="NF038065">
    <property type="entry name" value="Pr6Pr"/>
    <property type="match status" value="1"/>
</dbReference>
<feature type="transmembrane region" description="Helical" evidence="1">
    <location>
        <begin position="134"/>
        <end position="150"/>
    </location>
</feature>
<reference evidence="2 3" key="1">
    <citation type="submission" date="2016-03" db="EMBL/GenBank/DDBJ databases">
        <authorList>
            <person name="Cho S.-Y."/>
            <person name="Lim S."/>
            <person name="Kim H."/>
            <person name="Soh E.H."/>
            <person name="Moon J.S."/>
        </authorList>
    </citation>
    <scope>NUCLEOTIDE SEQUENCE [LARGE SCALE GENOMIC DNA]</scope>
    <source>
        <strain evidence="2 3">KCTC 3810</strain>
    </source>
</reference>
<feature type="transmembrane region" description="Helical" evidence="1">
    <location>
        <begin position="101"/>
        <end position="122"/>
    </location>
</feature>
<gene>
    <name evidence="2" type="ORF">A3783_06205</name>
</gene>
<organism evidence="2 3">
    <name type="scientific">Exiguobacterium undae</name>
    <dbReference type="NCBI Taxonomy" id="169177"/>
    <lineage>
        <taxon>Bacteria</taxon>
        <taxon>Bacillati</taxon>
        <taxon>Bacillota</taxon>
        <taxon>Bacilli</taxon>
        <taxon>Bacillales</taxon>
        <taxon>Bacillales Family XII. Incertae Sedis</taxon>
        <taxon>Exiguobacterium</taxon>
    </lineage>
</organism>
<comment type="caution">
    <text evidence="2">The sequence shown here is derived from an EMBL/GenBank/DDBJ whole genome shotgun (WGS) entry which is preliminary data.</text>
</comment>
<evidence type="ECO:0000313" key="3">
    <source>
        <dbReference type="Proteomes" id="UP000078447"/>
    </source>
</evidence>
<dbReference type="Proteomes" id="UP000078447">
    <property type="component" value="Unassembled WGS sequence"/>
</dbReference>
<keyword evidence="1" id="KW-1133">Transmembrane helix</keyword>
<evidence type="ECO:0000313" key="2">
    <source>
        <dbReference type="EMBL" id="OAN15524.1"/>
    </source>
</evidence>
<keyword evidence="3" id="KW-1185">Reference proteome</keyword>
<evidence type="ECO:0008006" key="4">
    <source>
        <dbReference type="Google" id="ProtNLM"/>
    </source>
</evidence>
<keyword evidence="1" id="KW-0812">Transmembrane</keyword>
<proteinExistence type="predicted"/>
<protein>
    <recommendedName>
        <fullName evidence="4">Integral membrane protein</fullName>
    </recommendedName>
</protein>
<feature type="transmembrane region" description="Helical" evidence="1">
    <location>
        <begin position="39"/>
        <end position="59"/>
    </location>
</feature>
<keyword evidence="1" id="KW-0472">Membrane</keyword>
<evidence type="ECO:0000256" key="1">
    <source>
        <dbReference type="SAM" id="Phobius"/>
    </source>
</evidence>